<accession>A0A0U5HC53</accession>
<dbReference type="Proteomes" id="UP000054771">
    <property type="component" value="Unassembled WGS sequence"/>
</dbReference>
<evidence type="ECO:0000259" key="1">
    <source>
        <dbReference type="PROSITE" id="PS51186"/>
    </source>
</evidence>
<dbReference type="PANTHER" id="PTHR43233">
    <property type="entry name" value="FAMILY N-ACETYLTRANSFERASE, PUTATIVE (AFU_ORTHOLOGUE AFUA_6G03350)-RELATED"/>
    <property type="match status" value="1"/>
</dbReference>
<dbReference type="SUPFAM" id="SSF55729">
    <property type="entry name" value="Acyl-CoA N-acyltransferases (Nat)"/>
    <property type="match status" value="1"/>
</dbReference>
<gene>
    <name evidence="2" type="ORF">ASPCAL14908</name>
</gene>
<dbReference type="GO" id="GO:0016747">
    <property type="term" value="F:acyltransferase activity, transferring groups other than amino-acyl groups"/>
    <property type="evidence" value="ECO:0007669"/>
    <property type="project" value="InterPro"/>
</dbReference>
<dbReference type="EMBL" id="CDMC01000032">
    <property type="protein sequence ID" value="CEL11812.1"/>
    <property type="molecule type" value="Genomic_DNA"/>
</dbReference>
<dbReference type="Pfam" id="PF00583">
    <property type="entry name" value="Acetyltransf_1"/>
    <property type="match status" value="1"/>
</dbReference>
<dbReference type="InterPro" id="IPR053144">
    <property type="entry name" value="Acetyltransferase_Butenolide"/>
</dbReference>
<reference evidence="3" key="1">
    <citation type="journal article" date="2016" name="Genome Announc.">
        <title>Draft genome sequences of fungus Aspergillus calidoustus.</title>
        <authorList>
            <person name="Horn F."/>
            <person name="Linde J."/>
            <person name="Mattern D.J."/>
            <person name="Walther G."/>
            <person name="Guthke R."/>
            <person name="Scherlach K."/>
            <person name="Martin K."/>
            <person name="Brakhage A.A."/>
            <person name="Petzke L."/>
            <person name="Valiante V."/>
        </authorList>
    </citation>
    <scope>NUCLEOTIDE SEQUENCE [LARGE SCALE GENOMIC DNA]</scope>
    <source>
        <strain evidence="3">SF006504</strain>
    </source>
</reference>
<evidence type="ECO:0000313" key="2">
    <source>
        <dbReference type="EMBL" id="CEL11812.1"/>
    </source>
</evidence>
<sequence length="200" mass="22754">MTHGLINEYISIDLNSQRPTLDVVSDIITMTPSTEKQTIKTWTNGLYTISTDPTLIPLQTLNDWFASDDFYWAKGLPLSALEQSLQNCLCFGLYHTPDNSFIGIARCITDHVTFAYITDVYVHPSHQGKGLGRWLVKCIGEATEAMPHLRRSMLFTMDWERSVPFYEKVLGMEVAECKRGQGMAMMMRKGRGYPRTMDAE</sequence>
<dbReference type="InterPro" id="IPR016181">
    <property type="entry name" value="Acyl_CoA_acyltransferase"/>
</dbReference>
<dbReference type="STRING" id="454130.A0A0U5HC53"/>
<protein>
    <recommendedName>
        <fullName evidence="1">N-acetyltransferase domain-containing protein</fullName>
    </recommendedName>
</protein>
<dbReference type="OMA" id="DMELMVC"/>
<dbReference type="Gene3D" id="3.40.630.30">
    <property type="match status" value="1"/>
</dbReference>
<proteinExistence type="predicted"/>
<feature type="domain" description="N-acetyltransferase" evidence="1">
    <location>
        <begin position="47"/>
        <end position="192"/>
    </location>
</feature>
<dbReference type="CDD" id="cd04301">
    <property type="entry name" value="NAT_SF"/>
    <property type="match status" value="1"/>
</dbReference>
<dbReference type="PROSITE" id="PS51186">
    <property type="entry name" value="GNAT"/>
    <property type="match status" value="1"/>
</dbReference>
<keyword evidence="3" id="KW-1185">Reference proteome</keyword>
<dbReference type="PANTHER" id="PTHR43233:SF1">
    <property type="entry name" value="FAMILY N-ACETYLTRANSFERASE, PUTATIVE (AFU_ORTHOLOGUE AFUA_6G03350)-RELATED"/>
    <property type="match status" value="1"/>
</dbReference>
<name>A0A0U5HC53_ASPCI</name>
<dbReference type="InterPro" id="IPR000182">
    <property type="entry name" value="GNAT_dom"/>
</dbReference>
<evidence type="ECO:0000313" key="3">
    <source>
        <dbReference type="Proteomes" id="UP000054771"/>
    </source>
</evidence>
<organism evidence="2 3">
    <name type="scientific">Aspergillus calidoustus</name>
    <dbReference type="NCBI Taxonomy" id="454130"/>
    <lineage>
        <taxon>Eukaryota</taxon>
        <taxon>Fungi</taxon>
        <taxon>Dikarya</taxon>
        <taxon>Ascomycota</taxon>
        <taxon>Pezizomycotina</taxon>
        <taxon>Eurotiomycetes</taxon>
        <taxon>Eurotiomycetidae</taxon>
        <taxon>Eurotiales</taxon>
        <taxon>Aspergillaceae</taxon>
        <taxon>Aspergillus</taxon>
        <taxon>Aspergillus subgen. Nidulantes</taxon>
    </lineage>
</organism>
<dbReference type="OrthoDB" id="10039976at2759"/>
<dbReference type="AlphaFoldDB" id="A0A0U5HC53"/>